<organism evidence="2 3">
    <name type="scientific">Glarea lozoyensis (strain ATCC 74030 / MF5533)</name>
    <dbReference type="NCBI Taxonomy" id="1104152"/>
    <lineage>
        <taxon>Eukaryota</taxon>
        <taxon>Fungi</taxon>
        <taxon>Dikarya</taxon>
        <taxon>Ascomycota</taxon>
        <taxon>Pezizomycotina</taxon>
        <taxon>Leotiomycetes</taxon>
        <taxon>Helotiales</taxon>
        <taxon>Helotiaceae</taxon>
        <taxon>Glarea</taxon>
    </lineage>
</organism>
<proteinExistence type="predicted"/>
<evidence type="ECO:0000313" key="3">
    <source>
        <dbReference type="Proteomes" id="UP000005446"/>
    </source>
</evidence>
<feature type="region of interest" description="Disordered" evidence="1">
    <location>
        <begin position="1"/>
        <end position="38"/>
    </location>
</feature>
<dbReference type="AlphaFoldDB" id="H0EMG2"/>
<gene>
    <name evidence="2" type="ORF">M7I_3798</name>
</gene>
<comment type="caution">
    <text evidence="2">The sequence shown here is derived from an EMBL/GenBank/DDBJ whole genome shotgun (WGS) entry which is preliminary data.</text>
</comment>
<evidence type="ECO:0000313" key="2">
    <source>
        <dbReference type="EMBL" id="EHL00302.1"/>
    </source>
</evidence>
<keyword evidence="3" id="KW-1185">Reference proteome</keyword>
<feature type="compositionally biased region" description="Gly residues" evidence="1">
    <location>
        <begin position="19"/>
        <end position="38"/>
    </location>
</feature>
<dbReference type="Proteomes" id="UP000005446">
    <property type="component" value="Unassembled WGS sequence"/>
</dbReference>
<dbReference type="EMBL" id="AGUE01000089">
    <property type="protein sequence ID" value="EHL00302.1"/>
    <property type="molecule type" value="Genomic_DNA"/>
</dbReference>
<dbReference type="HOGENOM" id="CLU_2386359_0_0_1"/>
<sequence length="94" mass="9807">MNNYPNFPPWTPWDDTQPGIGGPGMGGPFSGSSLGGHSGLGPYGGGRFASDYDDFPPGGYIAPPGGYLVPVTRISADMFGEMSDTFVNGLRYLA</sequence>
<name>H0EMG2_GLAL7</name>
<protein>
    <submittedName>
        <fullName evidence="2">Uncharacterized protein</fullName>
    </submittedName>
</protein>
<accession>H0EMG2</accession>
<dbReference type="InParanoid" id="H0EMG2"/>
<reference evidence="2 3" key="1">
    <citation type="journal article" date="2012" name="Eukaryot. Cell">
        <title>Genome sequence of the fungus Glarea lozoyensis: the first genome sequence of a species from the Helotiaceae family.</title>
        <authorList>
            <person name="Youssar L."/>
            <person name="Gruening B.A."/>
            <person name="Erxleben A."/>
            <person name="Guenther S."/>
            <person name="Huettel W."/>
        </authorList>
    </citation>
    <scope>NUCLEOTIDE SEQUENCE [LARGE SCALE GENOMIC DNA]</scope>
    <source>
        <strain evidence="3">ATCC 74030 / MF5533</strain>
    </source>
</reference>
<evidence type="ECO:0000256" key="1">
    <source>
        <dbReference type="SAM" id="MobiDB-lite"/>
    </source>
</evidence>
<feature type="compositionally biased region" description="Pro residues" evidence="1">
    <location>
        <begin position="1"/>
        <end position="11"/>
    </location>
</feature>